<dbReference type="Proteomes" id="UP001327957">
    <property type="component" value="Unassembled WGS sequence"/>
</dbReference>
<evidence type="ECO:0000313" key="2">
    <source>
        <dbReference type="Proteomes" id="UP001327957"/>
    </source>
</evidence>
<organism evidence="1 2">
    <name type="scientific">Colletotrichum tabaci</name>
    <dbReference type="NCBI Taxonomy" id="1209068"/>
    <lineage>
        <taxon>Eukaryota</taxon>
        <taxon>Fungi</taxon>
        <taxon>Dikarya</taxon>
        <taxon>Ascomycota</taxon>
        <taxon>Pezizomycotina</taxon>
        <taxon>Sordariomycetes</taxon>
        <taxon>Hypocreomycetidae</taxon>
        <taxon>Glomerellales</taxon>
        <taxon>Glomerellaceae</taxon>
        <taxon>Colletotrichum</taxon>
        <taxon>Colletotrichum destructivum species complex</taxon>
    </lineage>
</organism>
<gene>
    <name evidence="1" type="ORF">QIS74_07135</name>
</gene>
<evidence type="ECO:0000313" key="1">
    <source>
        <dbReference type="EMBL" id="KAK6217021.1"/>
    </source>
</evidence>
<sequence>MVFKLSVNERMSCAEREVVGMRLSSALSILALAASALAIDCEEVTPYGDAITKFDFARCETWKWQSAESGTKVDIQEDCRLSQRWPNARPVSYVCIEPKDSKQEKKCFKTPDPVSEPCTIPPSHCAIV</sequence>
<proteinExistence type="predicted"/>
<dbReference type="AlphaFoldDB" id="A0AAV9TAF2"/>
<name>A0AAV9TAF2_9PEZI</name>
<dbReference type="EMBL" id="JASAOK010000039">
    <property type="protein sequence ID" value="KAK6217021.1"/>
    <property type="molecule type" value="Genomic_DNA"/>
</dbReference>
<comment type="caution">
    <text evidence="1">The sequence shown here is derived from an EMBL/GenBank/DDBJ whole genome shotgun (WGS) entry which is preliminary data.</text>
</comment>
<accession>A0AAV9TAF2</accession>
<keyword evidence="2" id="KW-1185">Reference proteome</keyword>
<protein>
    <submittedName>
        <fullName evidence="1">Uncharacterized protein</fullName>
    </submittedName>
</protein>
<reference evidence="1 2" key="1">
    <citation type="submission" date="2023-04" db="EMBL/GenBank/DDBJ databases">
        <title>Colletotrichum tabacum stain YC1 causing leaf anthracnose on Nicotiana tabacum(L.) cv.</title>
        <authorList>
            <person name="Ji Z."/>
            <person name="Wang M."/>
            <person name="Zhang J."/>
            <person name="Wang N."/>
            <person name="Zhou Z."/>
        </authorList>
    </citation>
    <scope>NUCLEOTIDE SEQUENCE [LARGE SCALE GENOMIC DNA]</scope>
    <source>
        <strain evidence="1 2">YC1</strain>
    </source>
</reference>